<dbReference type="InterPro" id="IPR051012">
    <property type="entry name" value="CellSynth/LPSAsmb/PSIAsmb"/>
</dbReference>
<dbReference type="InterPro" id="IPR019734">
    <property type="entry name" value="TPR_rpt"/>
</dbReference>
<dbReference type="Pfam" id="PF13181">
    <property type="entry name" value="TPR_8"/>
    <property type="match status" value="1"/>
</dbReference>
<gene>
    <name evidence="4" type="ORF">COOX1_0593</name>
</gene>
<keyword evidence="1" id="KW-0677">Repeat</keyword>
<evidence type="ECO:0000313" key="5">
    <source>
        <dbReference type="Proteomes" id="UP000502196"/>
    </source>
</evidence>
<dbReference type="Proteomes" id="UP000502196">
    <property type="component" value="Chromosome"/>
</dbReference>
<evidence type="ECO:0000256" key="3">
    <source>
        <dbReference type="PROSITE-ProRule" id="PRU00339"/>
    </source>
</evidence>
<dbReference type="PANTHER" id="PTHR45586:SF1">
    <property type="entry name" value="LIPOPOLYSACCHARIDE ASSEMBLY PROTEIN B"/>
    <property type="match status" value="1"/>
</dbReference>
<evidence type="ECO:0000256" key="2">
    <source>
        <dbReference type="ARBA" id="ARBA00022803"/>
    </source>
</evidence>
<dbReference type="EMBL" id="LR792683">
    <property type="protein sequence ID" value="CAB3390798.1"/>
    <property type="molecule type" value="Genomic_DNA"/>
</dbReference>
<evidence type="ECO:0000256" key="1">
    <source>
        <dbReference type="ARBA" id="ARBA00022737"/>
    </source>
</evidence>
<keyword evidence="2 3" id="KW-0802">TPR repeat</keyword>
<dbReference type="RefSeq" id="WP_170084881.1">
    <property type="nucleotide sequence ID" value="NZ_CP047971.1"/>
</dbReference>
<dbReference type="PANTHER" id="PTHR45586">
    <property type="entry name" value="TPR REPEAT-CONTAINING PROTEIN PA4667"/>
    <property type="match status" value="1"/>
</dbReference>
<dbReference type="InterPro" id="IPR011990">
    <property type="entry name" value="TPR-like_helical_dom_sf"/>
</dbReference>
<dbReference type="SMART" id="SM00028">
    <property type="entry name" value="TPR"/>
    <property type="match status" value="4"/>
</dbReference>
<proteinExistence type="predicted"/>
<protein>
    <submittedName>
        <fullName evidence="4">Transposase</fullName>
    </submittedName>
</protein>
<organism evidence="4 5">
    <name type="scientific">Kyrpidia spormannii</name>
    <dbReference type="NCBI Taxonomy" id="2055160"/>
    <lineage>
        <taxon>Bacteria</taxon>
        <taxon>Bacillati</taxon>
        <taxon>Bacillota</taxon>
        <taxon>Bacilli</taxon>
        <taxon>Bacillales</taxon>
        <taxon>Alicyclobacillaceae</taxon>
        <taxon>Kyrpidia</taxon>
    </lineage>
</organism>
<dbReference type="AlphaFoldDB" id="A0A6F9E332"/>
<evidence type="ECO:0000313" key="4">
    <source>
        <dbReference type="EMBL" id="CAB3390798.1"/>
    </source>
</evidence>
<accession>A0A6F9E332</accession>
<dbReference type="PROSITE" id="PS50005">
    <property type="entry name" value="TPR"/>
    <property type="match status" value="2"/>
</dbReference>
<reference evidence="4 5" key="1">
    <citation type="submission" date="2020-04" db="EMBL/GenBank/DDBJ databases">
        <authorList>
            <person name="Hogendoorn C."/>
        </authorList>
    </citation>
    <scope>NUCLEOTIDE SEQUENCE [LARGE SCALE GENOMIC DNA]</scope>
    <source>
        <strain evidence="4">COOX1</strain>
    </source>
</reference>
<feature type="repeat" description="TPR" evidence="3">
    <location>
        <begin position="23"/>
        <end position="56"/>
    </location>
</feature>
<name>A0A6F9E332_9BACL</name>
<dbReference type="Gene3D" id="1.25.40.10">
    <property type="entry name" value="Tetratricopeptide repeat domain"/>
    <property type="match status" value="2"/>
</dbReference>
<sequence length="573" mass="65156">MAKQGGTSGKPKGHKVALVRMDATFFFERAVRSLDRHDLPRALKYFRKVVEYEPANPVNHCNLAGVLSELGDYQASNEVLERVLLELDPKMYECYFYMANNFANLGLYDLAQEYASRYLEVDPEGEFAEEAEEMLDILVTEFGTRMVRRRRDGRIRLRGDEDVARRFLEDGRFLDAAAYLEAKVQESSDATVDRNNLSLAYYYLGDVEKAIETAKGVLELQPGNLHAVCNLAIFYRSAGKEEQTQALLDQLRRLRPIQPELAYKLGTTMGILQEHRTAYDIFNHLVRFLPRPEAPVVHALAAAAANLGRLRKAARLWEEVQVLDPSSGIGRYYEEVVREAISRGLEVLPVSYQYVLPYADTTRLNGPGSEDLGLKLGRELWPPESVVRSSLMWVLRHGDPVTKKQVIPLVVSFGGEDVERALRFLLLDDDEYLPVKQAALKGMFELQPEEIVEIGLPSRILPVDFRPESARSLAGRPEWQRIVQLAVQELQGRGETTLAKVAMEIWSEFTQLIHLQAPRVRKPELWAGALECAARHRCHLPFSRKEVAERYKVSQQGLGDRLWLIIETCMLTD</sequence>
<feature type="repeat" description="TPR" evidence="3">
    <location>
        <begin position="191"/>
        <end position="224"/>
    </location>
</feature>
<dbReference type="SUPFAM" id="SSF48452">
    <property type="entry name" value="TPR-like"/>
    <property type="match status" value="2"/>
</dbReference>